<comment type="caution">
    <text evidence="2">The sequence shown here is derived from an EMBL/GenBank/DDBJ whole genome shotgun (WGS) entry which is preliminary data.</text>
</comment>
<proteinExistence type="predicted"/>
<evidence type="ECO:0000313" key="3">
    <source>
        <dbReference type="Proteomes" id="UP000306050"/>
    </source>
</evidence>
<accession>A0A4U7KXM4</accession>
<evidence type="ECO:0000313" key="2">
    <source>
        <dbReference type="EMBL" id="TKY88148.1"/>
    </source>
</evidence>
<protein>
    <submittedName>
        <fullName evidence="2">Uncharacterized protein</fullName>
    </submittedName>
</protein>
<feature type="region of interest" description="Disordered" evidence="1">
    <location>
        <begin position="31"/>
        <end position="81"/>
    </location>
</feature>
<feature type="compositionally biased region" description="Basic residues" evidence="1">
    <location>
        <begin position="228"/>
        <end position="241"/>
    </location>
</feature>
<feature type="compositionally biased region" description="Low complexity" evidence="1">
    <location>
        <begin position="242"/>
        <end position="255"/>
    </location>
</feature>
<feature type="compositionally biased region" description="Low complexity" evidence="1">
    <location>
        <begin position="39"/>
        <end position="51"/>
    </location>
</feature>
<dbReference type="AlphaFoldDB" id="A0A4U7KXM4"/>
<feature type="region of interest" description="Disordered" evidence="1">
    <location>
        <begin position="153"/>
        <end position="191"/>
    </location>
</feature>
<name>A0A4U7KXM4_9BASI</name>
<feature type="region of interest" description="Disordered" evidence="1">
    <location>
        <begin position="209"/>
        <end position="292"/>
    </location>
</feature>
<dbReference type="RefSeq" id="XP_029740133.1">
    <property type="nucleotide sequence ID" value="XM_029883456.1"/>
</dbReference>
<sequence>MTFQPPITAGGSSVEYTQKFKKHFGDRPTAFALSESRPSSSSSSSSASASSHLFGSREEHAMSHPAASSSSSSSFVGQGEVDGETHAQLANLGWRIRSRINQGYLRTSTSHPACAPQEGFLSERDILRNVTNTRRGWSRVSTAPTIASTFDELRTGTPRVPTPCDAAPAAASRELTGKRRLSESDSEDTVDMTDYGAQRRIAGLPQLSFSSSVSSTSSHEPGFPTSPHRLHHPPLHPRTFSRSHSSAHSSSHPSSMDMDTEMPDEVPTTAALGKAPGREAYDFSSHFNRTDF</sequence>
<dbReference type="EMBL" id="SRRM01000010">
    <property type="protein sequence ID" value="TKY88148.1"/>
    <property type="molecule type" value="Genomic_DNA"/>
</dbReference>
<dbReference type="OrthoDB" id="2553410at2759"/>
<organism evidence="2 3">
    <name type="scientific">Sporisorium graminicola</name>
    <dbReference type="NCBI Taxonomy" id="280036"/>
    <lineage>
        <taxon>Eukaryota</taxon>
        <taxon>Fungi</taxon>
        <taxon>Dikarya</taxon>
        <taxon>Basidiomycota</taxon>
        <taxon>Ustilaginomycotina</taxon>
        <taxon>Ustilaginomycetes</taxon>
        <taxon>Ustilaginales</taxon>
        <taxon>Ustilaginaceae</taxon>
        <taxon>Sporisorium</taxon>
    </lineage>
</organism>
<feature type="compositionally biased region" description="Low complexity" evidence="1">
    <location>
        <begin position="209"/>
        <end position="218"/>
    </location>
</feature>
<dbReference type="GeneID" id="40725753"/>
<dbReference type="Proteomes" id="UP000306050">
    <property type="component" value="Chromosome SGRAM_18"/>
</dbReference>
<keyword evidence="3" id="KW-1185">Reference proteome</keyword>
<gene>
    <name evidence="2" type="ORF">EX895_002858</name>
</gene>
<evidence type="ECO:0000256" key="1">
    <source>
        <dbReference type="SAM" id="MobiDB-lite"/>
    </source>
</evidence>
<reference evidence="2 3" key="1">
    <citation type="submission" date="2019-05" db="EMBL/GenBank/DDBJ databases">
        <title>Sporisorium graminicola CBS 10092 draft sequencing and annotation.</title>
        <authorList>
            <person name="Solano-Gonzalez S."/>
            <person name="Caddick M.X."/>
            <person name="Darby A."/>
        </authorList>
    </citation>
    <scope>NUCLEOTIDE SEQUENCE [LARGE SCALE GENOMIC DNA]</scope>
    <source>
        <strain evidence="2 3">CBS 10092</strain>
    </source>
</reference>
<dbReference type="KEGG" id="sgra:EX895_002858"/>